<name>A0A371DWC2_9APHY</name>
<keyword evidence="3" id="KW-1185">Reference proteome</keyword>
<dbReference type="SUPFAM" id="SSF81383">
    <property type="entry name" value="F-box domain"/>
    <property type="match status" value="1"/>
</dbReference>
<dbReference type="Gene3D" id="1.20.1280.50">
    <property type="match status" value="1"/>
</dbReference>
<dbReference type="InterPro" id="IPR001810">
    <property type="entry name" value="F-box_dom"/>
</dbReference>
<dbReference type="Proteomes" id="UP000256964">
    <property type="component" value="Unassembled WGS sequence"/>
</dbReference>
<evidence type="ECO:0000313" key="3">
    <source>
        <dbReference type="Proteomes" id="UP000256964"/>
    </source>
</evidence>
<dbReference type="AlphaFoldDB" id="A0A371DWC2"/>
<accession>A0A371DWC2</accession>
<dbReference type="InterPro" id="IPR036047">
    <property type="entry name" value="F-box-like_dom_sf"/>
</dbReference>
<dbReference type="EMBL" id="KZ857380">
    <property type="protein sequence ID" value="RDX56849.1"/>
    <property type="molecule type" value="Genomic_DNA"/>
</dbReference>
<feature type="domain" description="F-box" evidence="1">
    <location>
        <begin position="34"/>
        <end position="83"/>
    </location>
</feature>
<sequence length="696" mass="79814">MPPRKRTKKVQHETPGESAAQIARRNIRGRRGGLKDMPGMPLDILIEIFGFMHPRDLLNLARTSKSFRALLMSRSSHAMWRASIEGVEGLPKCPPYMSEPEYINLLFFPHCHGCLKPNVQTIVFEFAVRYCNACKKEMLFERVHAFDLLQSINGLGGFTGFPFAMIKDGHHLQYHKPEILAFRAQWDLLPDDDSKKVFAAAAISRVKMMHEALPALHKWRDEQKSKRSVELHQIKVDRFHSITAKLRQEGWAEELDLMSSWQQRAMRDTFASKAEPLTERGWQKVRGDAVAYMEDIKKRRLDAARRVLLRGRFESFAKSHETYRDADYRRTADSDLEPHLMDLAVMDEFRAILDVDKDADMSILDNAEEMRITFDDAILRWRTDRRTEFTTMVTQSKQVLIPEGADPLTLSSVLFACRLCKRADLRYPEVVAHVCTRVVNHEKDLYASTAARYWSPQCSRSPWSSRYLSLSTDAMSALPPILKACGLDPKHATLKQMDDCAARLTCTGCSMAVTGTVGGAKTRHFTTYFTYNCWTALNRAIETTQCIPRGGKPAREHNWVRVSKKEEKAMKKLEADPAAQRKAIVISKWLHGCNYCDYAARPRKMAMHLTSRHNISVEAEDVGTHAYRHHDGKPKPNAVYLKRFDDGSATAEYGSLIMSPLGWDMDSDYDYDYDSDIGLDLDMDMWDWDMDLDFDF</sequence>
<proteinExistence type="predicted"/>
<dbReference type="OrthoDB" id="2322499at2759"/>
<reference evidence="2 3" key="1">
    <citation type="journal article" date="2018" name="Biotechnol. Biofuels">
        <title>Integrative visual omics of the white-rot fungus Polyporus brumalis exposes the biotechnological potential of its oxidative enzymes for delignifying raw plant biomass.</title>
        <authorList>
            <person name="Miyauchi S."/>
            <person name="Rancon A."/>
            <person name="Drula E."/>
            <person name="Hage H."/>
            <person name="Chaduli D."/>
            <person name="Favel A."/>
            <person name="Grisel S."/>
            <person name="Henrissat B."/>
            <person name="Herpoel-Gimbert I."/>
            <person name="Ruiz-Duenas F.J."/>
            <person name="Chevret D."/>
            <person name="Hainaut M."/>
            <person name="Lin J."/>
            <person name="Wang M."/>
            <person name="Pangilinan J."/>
            <person name="Lipzen A."/>
            <person name="Lesage-Meessen L."/>
            <person name="Navarro D."/>
            <person name="Riley R."/>
            <person name="Grigoriev I.V."/>
            <person name="Zhou S."/>
            <person name="Raouche S."/>
            <person name="Rosso M.N."/>
        </authorList>
    </citation>
    <scope>NUCLEOTIDE SEQUENCE [LARGE SCALE GENOMIC DNA]</scope>
    <source>
        <strain evidence="2 3">BRFM 1820</strain>
    </source>
</reference>
<organism evidence="2 3">
    <name type="scientific">Lentinus brumalis</name>
    <dbReference type="NCBI Taxonomy" id="2498619"/>
    <lineage>
        <taxon>Eukaryota</taxon>
        <taxon>Fungi</taxon>
        <taxon>Dikarya</taxon>
        <taxon>Basidiomycota</taxon>
        <taxon>Agaricomycotina</taxon>
        <taxon>Agaricomycetes</taxon>
        <taxon>Polyporales</taxon>
        <taxon>Polyporaceae</taxon>
        <taxon>Lentinus</taxon>
    </lineage>
</organism>
<protein>
    <recommendedName>
        <fullName evidence="1">F-box domain-containing protein</fullName>
    </recommendedName>
</protein>
<dbReference type="CDD" id="cd09917">
    <property type="entry name" value="F-box_SF"/>
    <property type="match status" value="1"/>
</dbReference>
<gene>
    <name evidence="2" type="ORF">OH76DRAFT_1395991</name>
</gene>
<dbReference type="STRING" id="139420.A0A371DWC2"/>
<dbReference type="PROSITE" id="PS50181">
    <property type="entry name" value="FBOX"/>
    <property type="match status" value="1"/>
</dbReference>
<evidence type="ECO:0000259" key="1">
    <source>
        <dbReference type="PROSITE" id="PS50181"/>
    </source>
</evidence>
<dbReference type="SMART" id="SM00256">
    <property type="entry name" value="FBOX"/>
    <property type="match status" value="1"/>
</dbReference>
<evidence type="ECO:0000313" key="2">
    <source>
        <dbReference type="EMBL" id="RDX56849.1"/>
    </source>
</evidence>
<dbReference type="Pfam" id="PF00646">
    <property type="entry name" value="F-box"/>
    <property type="match status" value="1"/>
</dbReference>